<feature type="transmembrane region" description="Helical" evidence="1">
    <location>
        <begin position="81"/>
        <end position="102"/>
    </location>
</feature>
<feature type="transmembrane region" description="Helical" evidence="1">
    <location>
        <begin position="39"/>
        <end position="61"/>
    </location>
</feature>
<sequence length="124" mass="13156">MDFAAAAADPAFLAIVGGHILVLFLAVLLTVLRRYSAGGFFAWLATIASLLFGLFWFLVLGGGRKNSQADESVQFALDPNGGLWVTVYIVGALIVSYAMTWICKRGRERALAARSAATTAAGTE</sequence>
<keyword evidence="1" id="KW-1133">Transmembrane helix</keyword>
<reference evidence="2 3" key="1">
    <citation type="submission" date="2021-03" db="EMBL/GenBank/DDBJ databases">
        <title>Sequencing the genomes of 1000 actinobacteria strains.</title>
        <authorList>
            <person name="Klenk H.-P."/>
        </authorList>
    </citation>
    <scope>NUCLEOTIDE SEQUENCE [LARGE SCALE GENOMIC DNA]</scope>
    <source>
        <strain evidence="2 3">DSM 13468</strain>
    </source>
</reference>
<comment type="caution">
    <text evidence="2">The sequence shown here is derived from an EMBL/GenBank/DDBJ whole genome shotgun (WGS) entry which is preliminary data.</text>
</comment>
<feature type="transmembrane region" description="Helical" evidence="1">
    <location>
        <begin position="12"/>
        <end position="32"/>
    </location>
</feature>
<proteinExistence type="predicted"/>
<evidence type="ECO:0000256" key="1">
    <source>
        <dbReference type="SAM" id="Phobius"/>
    </source>
</evidence>
<keyword evidence="3" id="KW-1185">Reference proteome</keyword>
<name>A0ABS4WLM2_9MICO</name>
<protein>
    <submittedName>
        <fullName evidence="2">Apolipoprotein N-acyltransferase</fullName>
    </submittedName>
</protein>
<dbReference type="Proteomes" id="UP000703720">
    <property type="component" value="Unassembled WGS sequence"/>
</dbReference>
<organism evidence="2 3">
    <name type="scientific">Microbacterium phyllosphaerae</name>
    <dbReference type="NCBI Taxonomy" id="124798"/>
    <lineage>
        <taxon>Bacteria</taxon>
        <taxon>Bacillati</taxon>
        <taxon>Actinomycetota</taxon>
        <taxon>Actinomycetes</taxon>
        <taxon>Micrococcales</taxon>
        <taxon>Microbacteriaceae</taxon>
        <taxon>Microbacterium</taxon>
    </lineage>
</organism>
<evidence type="ECO:0000313" key="2">
    <source>
        <dbReference type="EMBL" id="MBP2377104.1"/>
    </source>
</evidence>
<keyword evidence="1" id="KW-0472">Membrane</keyword>
<gene>
    <name evidence="2" type="ORF">JOF42_000599</name>
</gene>
<keyword evidence="1" id="KW-0812">Transmembrane</keyword>
<evidence type="ECO:0000313" key="3">
    <source>
        <dbReference type="Proteomes" id="UP000703720"/>
    </source>
</evidence>
<dbReference type="RefSeq" id="WP_210096493.1">
    <property type="nucleotide sequence ID" value="NZ_BAAAIO010000001.1"/>
</dbReference>
<dbReference type="EMBL" id="JAGIOA010000001">
    <property type="protein sequence ID" value="MBP2377104.1"/>
    <property type="molecule type" value="Genomic_DNA"/>
</dbReference>
<accession>A0ABS4WLM2</accession>